<sequence length="857" mass="95862">MPDAEHPLPPATSTTVQRPKTLPRTQTTGTVRGRTSPTPGSSADQGTSDVRPQKRARKAINCEPCRNSKLKCDRNRPCSSCVLRGTSASCYQDSKDHVGPDSNLRGDDVHYVRIDPAAEFSRLRHSINLLEAHVFPNQRHPVASQHRRASEASNTVVPKKEPVDTDVNERPNGNPNVPGMLGTPNQGGLYAGPTSAALHLLSNESRGSEDDPESRQQSQERNEEFPVMPPEYDRDLLAMLPSVEVIDGLITYYFEYCNWIYRHVNQQAFTQNWERFKSGTSADRLILATACAIMSIATHYLPAQHRLLENFSETYEQLGQKFFEVSTQSLQRRQQETKTYNLELVELLLIRSHYMVLLKTDSEEIWHIVGELVTIATAMGLHRDPGKFRLHRDIAERRRWAFWHIVLLERWQAFMFGRPLFIASHHFDTQLPSYCDPAIDKTGRLYLPNIALFRLAFILGDVMDDAVSVRPVPYESVQANDRALTHWMDNLPVELDLDEYRVARNLASTNANQRRLGVQSVIIRTSYLHIRFTLHRPYASLAHQNPSPKGSSGSSDPSKYAESLEIAVNAADKLITMVGQARPDFQANSALSVPGHMNWAPWHCFSAAMFFSFQLVAHPEQPGAGLFRASIARAMSTLEQCRGAAVADKAYDILQALSPLCSPDFPQQTAEIRDKERARVLSVVRKLAFPYHDSHDPRRFVDSPSGRALGSSPANSSSVSPPLPVATSLPHYDSLQTHAMSSMRTSSPSRYQGPENSHNGHVPAPSQSPQAQMSPTAMPHSQSMGMPSPTSYHQTQQFVSQPTHMYPENMRYATQYHAVDEATMWGAAVGFAHGEWSQFVDGLRPSSSTVAHRHIQG</sequence>
<dbReference type="GO" id="GO:0000981">
    <property type="term" value="F:DNA-binding transcription factor activity, RNA polymerase II-specific"/>
    <property type="evidence" value="ECO:0007669"/>
    <property type="project" value="InterPro"/>
</dbReference>
<dbReference type="GO" id="GO:0008270">
    <property type="term" value="F:zinc ion binding"/>
    <property type="evidence" value="ECO:0007669"/>
    <property type="project" value="InterPro"/>
</dbReference>
<dbReference type="Pfam" id="PF00172">
    <property type="entry name" value="Zn_clus"/>
    <property type="match status" value="1"/>
</dbReference>
<dbReference type="Proteomes" id="UP000297245">
    <property type="component" value="Unassembled WGS sequence"/>
</dbReference>
<evidence type="ECO:0000256" key="4">
    <source>
        <dbReference type="SAM" id="MobiDB-lite"/>
    </source>
</evidence>
<dbReference type="Gene3D" id="4.10.240.10">
    <property type="entry name" value="Zn(2)-C6 fungal-type DNA-binding domain"/>
    <property type="match status" value="1"/>
</dbReference>
<dbReference type="Pfam" id="PF04082">
    <property type="entry name" value="Fungal_trans"/>
    <property type="match status" value="1"/>
</dbReference>
<keyword evidence="7" id="KW-1185">Reference proteome</keyword>
<feature type="compositionally biased region" description="Basic and acidic residues" evidence="4">
    <location>
        <begin position="158"/>
        <end position="169"/>
    </location>
</feature>
<protein>
    <recommendedName>
        <fullName evidence="5">Zn(2)-C6 fungal-type domain-containing protein</fullName>
    </recommendedName>
</protein>
<dbReference type="PANTHER" id="PTHR31001">
    <property type="entry name" value="UNCHARACTERIZED TRANSCRIPTIONAL REGULATORY PROTEIN"/>
    <property type="match status" value="1"/>
</dbReference>
<dbReference type="OrthoDB" id="762982at2759"/>
<dbReference type="SMART" id="SM00906">
    <property type="entry name" value="Fungal_trans"/>
    <property type="match status" value="1"/>
</dbReference>
<dbReference type="GO" id="GO:0006351">
    <property type="term" value="P:DNA-templated transcription"/>
    <property type="evidence" value="ECO:0007669"/>
    <property type="project" value="InterPro"/>
</dbReference>
<dbReference type="SUPFAM" id="SSF57701">
    <property type="entry name" value="Zn2/Cys6 DNA-binding domain"/>
    <property type="match status" value="1"/>
</dbReference>
<evidence type="ECO:0000256" key="3">
    <source>
        <dbReference type="ARBA" id="ARBA00023242"/>
    </source>
</evidence>
<feature type="region of interest" description="Disordered" evidence="4">
    <location>
        <begin position="1"/>
        <end position="56"/>
    </location>
</feature>
<dbReference type="InterPro" id="IPR050613">
    <property type="entry name" value="Sec_Metabolite_Reg"/>
</dbReference>
<comment type="subcellular location">
    <subcellularLocation>
        <location evidence="1">Nucleus</location>
    </subcellularLocation>
</comment>
<dbReference type="EMBL" id="ML179633">
    <property type="protein sequence ID" value="THU83923.1"/>
    <property type="molecule type" value="Genomic_DNA"/>
</dbReference>
<dbReference type="CDD" id="cd12148">
    <property type="entry name" value="fungal_TF_MHR"/>
    <property type="match status" value="1"/>
</dbReference>
<evidence type="ECO:0000256" key="1">
    <source>
        <dbReference type="ARBA" id="ARBA00004123"/>
    </source>
</evidence>
<feature type="compositionally biased region" description="Polar residues" evidence="4">
    <location>
        <begin position="734"/>
        <end position="793"/>
    </location>
</feature>
<dbReference type="CDD" id="cd00067">
    <property type="entry name" value="GAL4"/>
    <property type="match status" value="1"/>
</dbReference>
<dbReference type="InterPro" id="IPR036864">
    <property type="entry name" value="Zn2-C6_fun-type_DNA-bd_sf"/>
</dbReference>
<feature type="compositionally biased region" description="Polar residues" evidence="4">
    <location>
        <begin position="36"/>
        <end position="50"/>
    </location>
</feature>
<accession>A0A4S8L6A9</accession>
<dbReference type="GO" id="GO:0003677">
    <property type="term" value="F:DNA binding"/>
    <property type="evidence" value="ECO:0007669"/>
    <property type="project" value="InterPro"/>
</dbReference>
<dbReference type="AlphaFoldDB" id="A0A4S8L6A9"/>
<dbReference type="InterPro" id="IPR001138">
    <property type="entry name" value="Zn2Cys6_DnaBD"/>
</dbReference>
<organism evidence="6 7">
    <name type="scientific">Dendrothele bispora (strain CBS 962.96)</name>
    <dbReference type="NCBI Taxonomy" id="1314807"/>
    <lineage>
        <taxon>Eukaryota</taxon>
        <taxon>Fungi</taxon>
        <taxon>Dikarya</taxon>
        <taxon>Basidiomycota</taxon>
        <taxon>Agaricomycotina</taxon>
        <taxon>Agaricomycetes</taxon>
        <taxon>Agaricomycetidae</taxon>
        <taxon>Agaricales</taxon>
        <taxon>Agaricales incertae sedis</taxon>
        <taxon>Dendrothele</taxon>
    </lineage>
</organism>
<feature type="compositionally biased region" description="Low complexity" evidence="4">
    <location>
        <begin position="711"/>
        <end position="730"/>
    </location>
</feature>
<keyword evidence="3" id="KW-0539">Nucleus</keyword>
<dbReference type="GO" id="GO:0005634">
    <property type="term" value="C:nucleus"/>
    <property type="evidence" value="ECO:0007669"/>
    <property type="project" value="UniProtKB-SubCell"/>
</dbReference>
<dbReference type="PROSITE" id="PS50048">
    <property type="entry name" value="ZN2_CY6_FUNGAL_2"/>
    <property type="match status" value="1"/>
</dbReference>
<feature type="domain" description="Zn(2)-C6 fungal-type" evidence="5">
    <location>
        <begin position="61"/>
        <end position="90"/>
    </location>
</feature>
<feature type="region of interest" description="Disordered" evidence="4">
    <location>
        <begin position="694"/>
        <end position="793"/>
    </location>
</feature>
<feature type="compositionally biased region" description="Low complexity" evidence="4">
    <location>
        <begin position="24"/>
        <end position="35"/>
    </location>
</feature>
<name>A0A4S8L6A9_DENBC</name>
<reference evidence="6 7" key="1">
    <citation type="journal article" date="2019" name="Nat. Ecol. Evol.">
        <title>Megaphylogeny resolves global patterns of mushroom evolution.</title>
        <authorList>
            <person name="Varga T."/>
            <person name="Krizsan K."/>
            <person name="Foldi C."/>
            <person name="Dima B."/>
            <person name="Sanchez-Garcia M."/>
            <person name="Sanchez-Ramirez S."/>
            <person name="Szollosi G.J."/>
            <person name="Szarkandi J.G."/>
            <person name="Papp V."/>
            <person name="Albert L."/>
            <person name="Andreopoulos W."/>
            <person name="Angelini C."/>
            <person name="Antonin V."/>
            <person name="Barry K.W."/>
            <person name="Bougher N.L."/>
            <person name="Buchanan P."/>
            <person name="Buyck B."/>
            <person name="Bense V."/>
            <person name="Catcheside P."/>
            <person name="Chovatia M."/>
            <person name="Cooper J."/>
            <person name="Damon W."/>
            <person name="Desjardin D."/>
            <person name="Finy P."/>
            <person name="Geml J."/>
            <person name="Haridas S."/>
            <person name="Hughes K."/>
            <person name="Justo A."/>
            <person name="Karasinski D."/>
            <person name="Kautmanova I."/>
            <person name="Kiss B."/>
            <person name="Kocsube S."/>
            <person name="Kotiranta H."/>
            <person name="LaButti K.M."/>
            <person name="Lechner B.E."/>
            <person name="Liimatainen K."/>
            <person name="Lipzen A."/>
            <person name="Lukacs Z."/>
            <person name="Mihaltcheva S."/>
            <person name="Morgado L.N."/>
            <person name="Niskanen T."/>
            <person name="Noordeloos M.E."/>
            <person name="Ohm R.A."/>
            <person name="Ortiz-Santana B."/>
            <person name="Ovrebo C."/>
            <person name="Racz N."/>
            <person name="Riley R."/>
            <person name="Savchenko A."/>
            <person name="Shiryaev A."/>
            <person name="Soop K."/>
            <person name="Spirin V."/>
            <person name="Szebenyi C."/>
            <person name="Tomsovsky M."/>
            <person name="Tulloss R.E."/>
            <person name="Uehling J."/>
            <person name="Grigoriev I.V."/>
            <person name="Vagvolgyi C."/>
            <person name="Papp T."/>
            <person name="Martin F.M."/>
            <person name="Miettinen O."/>
            <person name="Hibbett D.S."/>
            <person name="Nagy L.G."/>
        </authorList>
    </citation>
    <scope>NUCLEOTIDE SEQUENCE [LARGE SCALE GENOMIC DNA]</scope>
    <source>
        <strain evidence="6 7">CBS 962.96</strain>
    </source>
</reference>
<evidence type="ECO:0000313" key="6">
    <source>
        <dbReference type="EMBL" id="THU83923.1"/>
    </source>
</evidence>
<gene>
    <name evidence="6" type="ORF">K435DRAFT_688579</name>
</gene>
<evidence type="ECO:0000259" key="5">
    <source>
        <dbReference type="PROSITE" id="PS50048"/>
    </source>
</evidence>
<dbReference type="PANTHER" id="PTHR31001:SF87">
    <property type="entry name" value="COL-21"/>
    <property type="match status" value="1"/>
</dbReference>
<proteinExistence type="predicted"/>
<evidence type="ECO:0000256" key="2">
    <source>
        <dbReference type="ARBA" id="ARBA00022723"/>
    </source>
</evidence>
<feature type="region of interest" description="Disordered" evidence="4">
    <location>
        <begin position="143"/>
        <end position="229"/>
    </location>
</feature>
<dbReference type="InterPro" id="IPR007219">
    <property type="entry name" value="XnlR_reg_dom"/>
</dbReference>
<keyword evidence="2" id="KW-0479">Metal-binding</keyword>
<evidence type="ECO:0000313" key="7">
    <source>
        <dbReference type="Proteomes" id="UP000297245"/>
    </source>
</evidence>